<proteinExistence type="evidence at transcript level"/>
<dbReference type="EMBL" id="JR050517">
    <property type="protein sequence ID" value="AEY61298.1"/>
    <property type="molecule type" value="mRNA"/>
</dbReference>
<gene>
    <name evidence="2" type="ORF">ACCB11738</name>
</gene>
<evidence type="ECO:0000256" key="1">
    <source>
        <dbReference type="SAM" id="MobiDB-lite"/>
    </source>
</evidence>
<reference evidence="2" key="1">
    <citation type="submission" date="2011-11" db="EMBL/GenBank/DDBJ databases">
        <title>Decoding the brain transcriptome of the Eastern honeybee (Apis cerana) based on pyrosequencing.</title>
        <authorList>
            <person name="Sun L."/>
            <person name="Zheng H."/>
            <person name="Wang Y."/>
            <person name="Xie X."/>
            <person name="Zhu Y."/>
            <person name="Gu W."/>
            <person name="Wang S."/>
        </authorList>
    </citation>
    <scope>NUCLEOTIDE SEQUENCE</scope>
    <source>
        <tissue evidence="2">Brain</tissue>
    </source>
</reference>
<accession>V9IJJ2</accession>
<sequence length="107" mass="12878">MSLFPAYSEENKSTTSNESNNFLKENESTSWLYNSSCLEQISSNNFIDVSSDSSDETFYFHKEETLYTTSVKKKNLHWRKNNHLYILKEKKRIKKRIYMKNQNMRKM</sequence>
<name>V9IJJ2_APICE</name>
<protein>
    <submittedName>
        <fullName evidence="2">Uncharacterized protein</fullName>
    </submittedName>
</protein>
<dbReference type="AlphaFoldDB" id="V9IJJ2"/>
<evidence type="ECO:0000313" key="2">
    <source>
        <dbReference type="EMBL" id="AEY61298.1"/>
    </source>
</evidence>
<feature type="region of interest" description="Disordered" evidence="1">
    <location>
        <begin position="1"/>
        <end position="21"/>
    </location>
</feature>
<organism evidence="2">
    <name type="scientific">Apis cerana</name>
    <name type="common">Indian honeybee</name>
    <dbReference type="NCBI Taxonomy" id="7461"/>
    <lineage>
        <taxon>Eukaryota</taxon>
        <taxon>Metazoa</taxon>
        <taxon>Ecdysozoa</taxon>
        <taxon>Arthropoda</taxon>
        <taxon>Hexapoda</taxon>
        <taxon>Insecta</taxon>
        <taxon>Pterygota</taxon>
        <taxon>Neoptera</taxon>
        <taxon>Endopterygota</taxon>
        <taxon>Hymenoptera</taxon>
        <taxon>Apocrita</taxon>
        <taxon>Aculeata</taxon>
        <taxon>Apoidea</taxon>
        <taxon>Anthophila</taxon>
        <taxon>Apidae</taxon>
        <taxon>Apis</taxon>
    </lineage>
</organism>